<reference evidence="4 5" key="1">
    <citation type="submission" date="2019-06" db="EMBL/GenBank/DDBJ databases">
        <title>A novel bacterium of genus Amaricoccus, isolated from marine sediment.</title>
        <authorList>
            <person name="Huang H."/>
            <person name="Mo K."/>
            <person name="Hu Y."/>
        </authorList>
    </citation>
    <scope>NUCLEOTIDE SEQUENCE [LARGE SCALE GENOMIC DNA]</scope>
    <source>
        <strain evidence="4 5">HB172011</strain>
    </source>
</reference>
<evidence type="ECO:0000259" key="3">
    <source>
        <dbReference type="PROSITE" id="PS51755"/>
    </source>
</evidence>
<dbReference type="GO" id="GO:0003677">
    <property type="term" value="F:DNA binding"/>
    <property type="evidence" value="ECO:0007669"/>
    <property type="project" value="UniProtKB-UniRule"/>
</dbReference>
<dbReference type="GO" id="GO:0000160">
    <property type="term" value="P:phosphorelay signal transduction system"/>
    <property type="evidence" value="ECO:0007669"/>
    <property type="project" value="InterPro"/>
</dbReference>
<dbReference type="InterPro" id="IPR050266">
    <property type="entry name" value="AB_hydrolase_sf"/>
</dbReference>
<dbReference type="OrthoDB" id="7267294at2"/>
<evidence type="ECO:0000256" key="2">
    <source>
        <dbReference type="PROSITE-ProRule" id="PRU01091"/>
    </source>
</evidence>
<dbReference type="GO" id="GO:0006355">
    <property type="term" value="P:regulation of DNA-templated transcription"/>
    <property type="evidence" value="ECO:0007669"/>
    <property type="project" value="InterPro"/>
</dbReference>
<dbReference type="InterPro" id="IPR001867">
    <property type="entry name" value="OmpR/PhoB-type_DNA-bd"/>
</dbReference>
<dbReference type="Gene3D" id="1.10.10.10">
    <property type="entry name" value="Winged helix-like DNA-binding domain superfamily/Winged helix DNA-binding domain"/>
    <property type="match status" value="1"/>
</dbReference>
<dbReference type="GO" id="GO:0016020">
    <property type="term" value="C:membrane"/>
    <property type="evidence" value="ECO:0007669"/>
    <property type="project" value="TreeGrafter"/>
</dbReference>
<sequence>MRYVFDTFVIDAAARELRASGMPVRVEPKVLDLLIQLIERRDRVVSKDDLVEAVWQGRCVSDAAISSAVSAARRVLGDDGHGQRYVRTMHGRGFRFVGPLVELGSGAAEESHHVDQPGGDRGRAPAREALRQEIRYCHSLDGTRIAYARAGAGPPLVKAANWLHHLEFDWESPVWRHIFEELASRHQLLRYDGRGMGLSAWDVSDFGLERQIEDLETVVDAAGLDRFALLGLSQGCAKALVYAARHPERVTRLVLLGGYARGWNRRGDPAGAVLRRAAIEMIRVGWGRDNPAVRQMFTSLYMPDAPADSQRWFSDLQRKTASPQNAAAVLEAHGGVDIRDVLPLVKAPTLVIHSRHDGGVPFEQGQELAAGIPGARFAVLDTTNHILPATDPAWHRCARLIREFLAE</sequence>
<gene>
    <name evidence="4" type="ORF">FJM51_05760</name>
</gene>
<dbReference type="CDD" id="cd00383">
    <property type="entry name" value="trans_reg_C"/>
    <property type="match status" value="1"/>
</dbReference>
<feature type="DNA-binding region" description="OmpR/PhoB-type" evidence="2">
    <location>
        <begin position="1"/>
        <end position="98"/>
    </location>
</feature>
<keyword evidence="1 2" id="KW-0238">DNA-binding</keyword>
<comment type="caution">
    <text evidence="4">The sequence shown here is derived from an EMBL/GenBank/DDBJ whole genome shotgun (WGS) entry which is preliminary data.</text>
</comment>
<dbReference type="PROSITE" id="PS51755">
    <property type="entry name" value="OMPR_PHOB"/>
    <property type="match status" value="1"/>
</dbReference>
<dbReference type="SUPFAM" id="SSF46894">
    <property type="entry name" value="C-terminal effector domain of the bipartite response regulators"/>
    <property type="match status" value="1"/>
</dbReference>
<organism evidence="4 5">
    <name type="scientific">Amaricoccus solimangrovi</name>
    <dbReference type="NCBI Taxonomy" id="2589815"/>
    <lineage>
        <taxon>Bacteria</taxon>
        <taxon>Pseudomonadati</taxon>
        <taxon>Pseudomonadota</taxon>
        <taxon>Alphaproteobacteria</taxon>
        <taxon>Rhodobacterales</taxon>
        <taxon>Paracoccaceae</taxon>
        <taxon>Amaricoccus</taxon>
    </lineage>
</organism>
<dbReference type="InterPro" id="IPR029058">
    <property type="entry name" value="AB_hydrolase_fold"/>
</dbReference>
<evidence type="ECO:0000256" key="1">
    <source>
        <dbReference type="ARBA" id="ARBA00023125"/>
    </source>
</evidence>
<protein>
    <submittedName>
        <fullName evidence="4">Alpha/beta fold hydrolase</fullName>
    </submittedName>
</protein>
<dbReference type="SMART" id="SM00862">
    <property type="entry name" value="Trans_reg_C"/>
    <property type="match status" value="1"/>
</dbReference>
<dbReference type="InterPro" id="IPR000073">
    <property type="entry name" value="AB_hydrolase_1"/>
</dbReference>
<dbReference type="PANTHER" id="PTHR43798">
    <property type="entry name" value="MONOACYLGLYCEROL LIPASE"/>
    <property type="match status" value="1"/>
</dbReference>
<evidence type="ECO:0000313" key="4">
    <source>
        <dbReference type="EMBL" id="TPE52680.1"/>
    </source>
</evidence>
<dbReference type="PRINTS" id="PR00111">
    <property type="entry name" value="ABHYDROLASE"/>
</dbReference>
<dbReference type="Proteomes" id="UP000319255">
    <property type="component" value="Unassembled WGS sequence"/>
</dbReference>
<dbReference type="InterPro" id="IPR016032">
    <property type="entry name" value="Sig_transdc_resp-reg_C-effctor"/>
</dbReference>
<evidence type="ECO:0000313" key="5">
    <source>
        <dbReference type="Proteomes" id="UP000319255"/>
    </source>
</evidence>
<dbReference type="EMBL" id="VFRP01000003">
    <property type="protein sequence ID" value="TPE52680.1"/>
    <property type="molecule type" value="Genomic_DNA"/>
</dbReference>
<accession>A0A501WW68</accession>
<dbReference type="RefSeq" id="WP_140453162.1">
    <property type="nucleotide sequence ID" value="NZ_VFRP01000003.1"/>
</dbReference>
<dbReference type="InterPro" id="IPR036388">
    <property type="entry name" value="WH-like_DNA-bd_sf"/>
</dbReference>
<dbReference type="AlphaFoldDB" id="A0A501WW68"/>
<proteinExistence type="predicted"/>
<dbReference type="Gene3D" id="3.40.50.1820">
    <property type="entry name" value="alpha/beta hydrolase"/>
    <property type="match status" value="1"/>
</dbReference>
<name>A0A501WW68_9RHOB</name>
<keyword evidence="5" id="KW-1185">Reference proteome</keyword>
<dbReference type="PANTHER" id="PTHR43798:SF33">
    <property type="entry name" value="HYDROLASE, PUTATIVE (AFU_ORTHOLOGUE AFUA_2G14860)-RELATED"/>
    <property type="match status" value="1"/>
</dbReference>
<dbReference type="Pfam" id="PF00486">
    <property type="entry name" value="Trans_reg_C"/>
    <property type="match status" value="1"/>
</dbReference>
<feature type="domain" description="OmpR/PhoB-type" evidence="3">
    <location>
        <begin position="1"/>
        <end position="98"/>
    </location>
</feature>
<dbReference type="SUPFAM" id="SSF53474">
    <property type="entry name" value="alpha/beta-Hydrolases"/>
    <property type="match status" value="1"/>
</dbReference>
<keyword evidence="4" id="KW-0378">Hydrolase</keyword>
<dbReference type="GO" id="GO:0016787">
    <property type="term" value="F:hydrolase activity"/>
    <property type="evidence" value="ECO:0007669"/>
    <property type="project" value="UniProtKB-KW"/>
</dbReference>
<dbReference type="Pfam" id="PF00561">
    <property type="entry name" value="Abhydrolase_1"/>
    <property type="match status" value="1"/>
</dbReference>